<dbReference type="AlphaFoldDB" id="A0A0H1B5Z5"/>
<reference evidence="3" key="1">
    <citation type="journal article" date="2015" name="PLoS Genet.">
        <title>The dynamic genome and transcriptome of the human fungal pathogen Blastomyces and close relative Emmonsia.</title>
        <authorList>
            <person name="Munoz J.F."/>
            <person name="Gauthier G.M."/>
            <person name="Desjardins C.A."/>
            <person name="Gallo J.E."/>
            <person name="Holder J."/>
            <person name="Sullivan T.D."/>
            <person name="Marty A.J."/>
            <person name="Carmen J.C."/>
            <person name="Chen Z."/>
            <person name="Ding L."/>
            <person name="Gujja S."/>
            <person name="Magrini V."/>
            <person name="Misas E."/>
            <person name="Mitreva M."/>
            <person name="Priest M."/>
            <person name="Saif S."/>
            <person name="Whiston E.A."/>
            <person name="Young S."/>
            <person name="Zeng Q."/>
            <person name="Goldman W.E."/>
            <person name="Mardis E.R."/>
            <person name="Taylor J.W."/>
            <person name="McEwen J.G."/>
            <person name="Clay O.K."/>
            <person name="Klein B.S."/>
            <person name="Cuomo C.A."/>
        </authorList>
    </citation>
    <scope>NUCLEOTIDE SEQUENCE [LARGE SCALE GENOMIC DNA]</scope>
    <source>
        <strain evidence="3">UAMH 139</strain>
    </source>
</reference>
<proteinExistence type="predicted"/>
<sequence>MVISRIVDPLNRWREAGNVPQLPTQVQSGNPKGMRKSLCNYSAEYCEQTRQSKEEDLLRLRSLQGWVVGHRLLWQFEINSVMHILTWSCNAEIPPKSSPVFGLQEHPEAGPEGCSRISKATNAFW</sequence>
<evidence type="ECO:0000313" key="2">
    <source>
        <dbReference type="EMBL" id="KLJ06412.1"/>
    </source>
</evidence>
<organism evidence="2 3">
    <name type="scientific">Blastomyces silverae</name>
    <dbReference type="NCBI Taxonomy" id="2060906"/>
    <lineage>
        <taxon>Eukaryota</taxon>
        <taxon>Fungi</taxon>
        <taxon>Dikarya</taxon>
        <taxon>Ascomycota</taxon>
        <taxon>Pezizomycotina</taxon>
        <taxon>Eurotiomycetes</taxon>
        <taxon>Eurotiomycetidae</taxon>
        <taxon>Onygenales</taxon>
        <taxon>Ajellomycetaceae</taxon>
        <taxon>Blastomyces</taxon>
    </lineage>
</organism>
<keyword evidence="3" id="KW-1185">Reference proteome</keyword>
<evidence type="ECO:0000256" key="1">
    <source>
        <dbReference type="SAM" id="MobiDB-lite"/>
    </source>
</evidence>
<dbReference type="Proteomes" id="UP000053573">
    <property type="component" value="Unassembled WGS sequence"/>
</dbReference>
<evidence type="ECO:0000313" key="3">
    <source>
        <dbReference type="Proteomes" id="UP000053573"/>
    </source>
</evidence>
<accession>A0A0H1B5Z5</accession>
<name>A0A0H1B5Z5_9EURO</name>
<gene>
    <name evidence="2" type="ORF">EMPG_10173</name>
</gene>
<dbReference type="EMBL" id="LDEV01003127">
    <property type="protein sequence ID" value="KLJ06412.1"/>
    <property type="molecule type" value="Genomic_DNA"/>
</dbReference>
<protein>
    <submittedName>
        <fullName evidence="2">Uncharacterized protein</fullName>
    </submittedName>
</protein>
<comment type="caution">
    <text evidence="2">The sequence shown here is derived from an EMBL/GenBank/DDBJ whole genome shotgun (WGS) entry which is preliminary data.</text>
</comment>
<feature type="region of interest" description="Disordered" evidence="1">
    <location>
        <begin position="105"/>
        <end position="125"/>
    </location>
</feature>